<comment type="domain">
    <text evidence="2">The jas domain is required for interaction with COI1.</text>
</comment>
<evidence type="ECO:0000256" key="3">
    <source>
        <dbReference type="SAM" id="MobiDB-lite"/>
    </source>
</evidence>
<dbReference type="PROSITE" id="PS51320">
    <property type="entry name" value="TIFY"/>
    <property type="match status" value="1"/>
</dbReference>
<keyword evidence="6" id="KW-1185">Reference proteome</keyword>
<dbReference type="OMA" id="LAPWPIH"/>
<organism evidence="5 6">
    <name type="scientific">Asparagus officinalis</name>
    <name type="common">Garden asparagus</name>
    <dbReference type="NCBI Taxonomy" id="4686"/>
    <lineage>
        <taxon>Eukaryota</taxon>
        <taxon>Viridiplantae</taxon>
        <taxon>Streptophyta</taxon>
        <taxon>Embryophyta</taxon>
        <taxon>Tracheophyta</taxon>
        <taxon>Spermatophyta</taxon>
        <taxon>Magnoliopsida</taxon>
        <taxon>Liliopsida</taxon>
        <taxon>Asparagales</taxon>
        <taxon>Asparagaceae</taxon>
        <taxon>Asparagoideae</taxon>
        <taxon>Asparagus</taxon>
    </lineage>
</organism>
<feature type="region of interest" description="Disordered" evidence="3">
    <location>
        <begin position="56"/>
        <end position="97"/>
    </location>
</feature>
<comment type="subcellular location">
    <subcellularLocation>
        <location evidence="2">Nucleus</location>
    </subcellularLocation>
</comment>
<dbReference type="AlphaFoldDB" id="A0A5P1EJC0"/>
<evidence type="ECO:0000256" key="1">
    <source>
        <dbReference type="ARBA" id="ARBA00008614"/>
    </source>
</evidence>
<gene>
    <name evidence="5" type="ORF">A4U43_C06F3830</name>
</gene>
<dbReference type="PANTHER" id="PTHR33077:SF140">
    <property type="entry name" value="PROTEIN TIFY 10B"/>
    <property type="match status" value="1"/>
</dbReference>
<keyword evidence="2" id="KW-0539">Nucleus</keyword>
<feature type="compositionally biased region" description="Polar residues" evidence="3">
    <location>
        <begin position="60"/>
        <end position="74"/>
    </location>
</feature>
<reference evidence="6" key="1">
    <citation type="journal article" date="2017" name="Nat. Commun.">
        <title>The asparagus genome sheds light on the origin and evolution of a young Y chromosome.</title>
        <authorList>
            <person name="Harkess A."/>
            <person name="Zhou J."/>
            <person name="Xu C."/>
            <person name="Bowers J.E."/>
            <person name="Van der Hulst R."/>
            <person name="Ayyampalayam S."/>
            <person name="Mercati F."/>
            <person name="Riccardi P."/>
            <person name="McKain M.R."/>
            <person name="Kakrana A."/>
            <person name="Tang H."/>
            <person name="Ray J."/>
            <person name="Groenendijk J."/>
            <person name="Arikit S."/>
            <person name="Mathioni S.M."/>
            <person name="Nakano M."/>
            <person name="Shan H."/>
            <person name="Telgmann-Rauber A."/>
            <person name="Kanno A."/>
            <person name="Yue Z."/>
            <person name="Chen H."/>
            <person name="Li W."/>
            <person name="Chen Y."/>
            <person name="Xu X."/>
            <person name="Zhang Y."/>
            <person name="Luo S."/>
            <person name="Chen H."/>
            <person name="Gao J."/>
            <person name="Mao Z."/>
            <person name="Pires J.C."/>
            <person name="Luo M."/>
            <person name="Kudrna D."/>
            <person name="Wing R.A."/>
            <person name="Meyers B.C."/>
            <person name="Yi K."/>
            <person name="Kong H."/>
            <person name="Lavrijsen P."/>
            <person name="Sunseri F."/>
            <person name="Falavigna A."/>
            <person name="Ye Y."/>
            <person name="Leebens-Mack J.H."/>
            <person name="Chen G."/>
        </authorList>
    </citation>
    <scope>NUCLEOTIDE SEQUENCE [LARGE SCALE GENOMIC DNA]</scope>
    <source>
        <strain evidence="6">cv. DH0086</strain>
    </source>
</reference>
<dbReference type="GO" id="GO:0031347">
    <property type="term" value="P:regulation of defense response"/>
    <property type="evidence" value="ECO:0007669"/>
    <property type="project" value="UniProtKB-UniRule"/>
</dbReference>
<dbReference type="GO" id="GO:0009611">
    <property type="term" value="P:response to wounding"/>
    <property type="evidence" value="ECO:0007669"/>
    <property type="project" value="UniProtKB-UniRule"/>
</dbReference>
<comment type="function">
    <text evidence="2">Repressor of jasmonate responses.</text>
</comment>
<dbReference type="GO" id="GO:0005634">
    <property type="term" value="C:nucleus"/>
    <property type="evidence" value="ECO:0007669"/>
    <property type="project" value="UniProtKB-SubCell"/>
</dbReference>
<dbReference type="Pfam" id="PF06200">
    <property type="entry name" value="tify"/>
    <property type="match status" value="1"/>
</dbReference>
<name>A0A5P1EJC0_ASPOF</name>
<dbReference type="SMART" id="SM00979">
    <property type="entry name" value="TIFY"/>
    <property type="match status" value="1"/>
</dbReference>
<dbReference type="InterPro" id="IPR040390">
    <property type="entry name" value="TIFY/JAZ"/>
</dbReference>
<protein>
    <recommendedName>
        <fullName evidence="2">Protein TIFY</fullName>
    </recommendedName>
    <alternativeName>
        <fullName evidence="2">Jasmonate ZIM domain-containing protein</fullName>
    </alternativeName>
</protein>
<comment type="similarity">
    <text evidence="1 2">Belongs to the TIFY/JAZ family.</text>
</comment>
<feature type="domain" description="Tify" evidence="4">
    <location>
        <begin position="99"/>
        <end position="134"/>
    </location>
</feature>
<dbReference type="GO" id="GO:2000022">
    <property type="term" value="P:regulation of jasmonic acid mediated signaling pathway"/>
    <property type="evidence" value="ECO:0007669"/>
    <property type="project" value="UniProtKB-UniRule"/>
</dbReference>
<sequence length="161" mass="17355">MSEKKSNFSVTCSLLSQFIKERRINGELGVFDMGSRPQEPTKGSFRASTTMSLLPGANISAETETISATEQSTAKPMDLFPQQTGFGSAPADTTKTETKQFEKGQLTIFYCGKVLVFDNFPAEKAENLMQLAAKGSSPLGVARVQPDGGQQAGTGDVRSFW</sequence>
<dbReference type="PANTHER" id="PTHR33077">
    <property type="entry name" value="PROTEIN TIFY 4A-RELATED-RELATED"/>
    <property type="match status" value="1"/>
</dbReference>
<keyword evidence="2" id="KW-1184">Jasmonic acid signaling pathway</keyword>
<evidence type="ECO:0000313" key="5">
    <source>
        <dbReference type="EMBL" id="ONK66068.1"/>
    </source>
</evidence>
<dbReference type="EMBL" id="CM007386">
    <property type="protein sequence ID" value="ONK66068.1"/>
    <property type="molecule type" value="Genomic_DNA"/>
</dbReference>
<evidence type="ECO:0000259" key="4">
    <source>
        <dbReference type="PROSITE" id="PS51320"/>
    </source>
</evidence>
<dbReference type="Proteomes" id="UP000243459">
    <property type="component" value="Chromosome 6"/>
</dbReference>
<dbReference type="InterPro" id="IPR010399">
    <property type="entry name" value="Tify_dom"/>
</dbReference>
<proteinExistence type="inferred from homology"/>
<dbReference type="Gramene" id="ONK66068">
    <property type="protein sequence ID" value="ONK66068"/>
    <property type="gene ID" value="A4U43_C06F3830"/>
</dbReference>
<evidence type="ECO:0000256" key="2">
    <source>
        <dbReference type="RuleBase" id="RU369065"/>
    </source>
</evidence>
<accession>A0A5P1EJC0</accession>
<evidence type="ECO:0000313" key="6">
    <source>
        <dbReference type="Proteomes" id="UP000243459"/>
    </source>
</evidence>